<accession>A0ABU1NFG7</accession>
<keyword evidence="1" id="KW-0378">Hydrolase</keyword>
<proteinExistence type="predicted"/>
<evidence type="ECO:0000313" key="4">
    <source>
        <dbReference type="Proteomes" id="UP001184230"/>
    </source>
</evidence>
<dbReference type="Proteomes" id="UP001184230">
    <property type="component" value="Unassembled WGS sequence"/>
</dbReference>
<name>A0ABU1NFG7_9BURK</name>
<evidence type="ECO:0000313" key="3">
    <source>
        <dbReference type="EMBL" id="MDR6537213.1"/>
    </source>
</evidence>
<dbReference type="InterPro" id="IPR050261">
    <property type="entry name" value="FrsA_esterase"/>
</dbReference>
<dbReference type="PANTHER" id="PTHR22946:SF9">
    <property type="entry name" value="POLYKETIDE TRANSFERASE AF380"/>
    <property type="match status" value="1"/>
</dbReference>
<dbReference type="SUPFAM" id="SSF53474">
    <property type="entry name" value="alpha/beta-Hydrolases"/>
    <property type="match status" value="1"/>
</dbReference>
<dbReference type="Pfam" id="PF02129">
    <property type="entry name" value="Peptidase_S15"/>
    <property type="match status" value="1"/>
</dbReference>
<feature type="domain" description="Xaa-Pro dipeptidyl-peptidase-like" evidence="2">
    <location>
        <begin position="51"/>
        <end position="173"/>
    </location>
</feature>
<dbReference type="RefSeq" id="WP_309902910.1">
    <property type="nucleotide sequence ID" value="NZ_JAVDRF010000005.1"/>
</dbReference>
<dbReference type="InterPro" id="IPR000383">
    <property type="entry name" value="Xaa-Pro-like_dom"/>
</dbReference>
<comment type="caution">
    <text evidence="3">The sequence shown here is derived from an EMBL/GenBank/DDBJ whole genome shotgun (WGS) entry which is preliminary data.</text>
</comment>
<reference evidence="3 4" key="1">
    <citation type="submission" date="2023-07" db="EMBL/GenBank/DDBJ databases">
        <title>Sorghum-associated microbial communities from plants grown in Nebraska, USA.</title>
        <authorList>
            <person name="Schachtman D."/>
        </authorList>
    </citation>
    <scope>NUCLEOTIDE SEQUENCE [LARGE SCALE GENOMIC DNA]</scope>
    <source>
        <strain evidence="3 4">DS1781</strain>
    </source>
</reference>
<protein>
    <submittedName>
        <fullName evidence="3">Pimeloyl-ACP methyl ester carboxylesterase</fullName>
    </submittedName>
</protein>
<dbReference type="Gene3D" id="3.40.50.1820">
    <property type="entry name" value="alpha/beta hydrolase"/>
    <property type="match status" value="1"/>
</dbReference>
<dbReference type="EMBL" id="JAVDRF010000005">
    <property type="protein sequence ID" value="MDR6537213.1"/>
    <property type="molecule type" value="Genomic_DNA"/>
</dbReference>
<sequence>MSVTRECRRRILLAAASTIALKVGAQASAQSDELVEEVTRFPLVDGDITYELEMTLMRPPTIDNRMPVLVMNHGVPSNKRQAAVLRRARPISQARLFVSAGFVVAIPMRRGYGQSEGGMPSFSCDIHQTAWEEPKDIEAAVRHLQSLPFVRPDALVLLGVSAGALASFAAAARIGHAVLSVINFSGGRRLRGPMARDCYPQELLSAFSRFGAEVSVPTLWLYSPNDVVFPAPLVAECLSLFRASGGKAEFAEVPTYRGDPHDVFSNADTMPIWAARVRSFLGDRSIKVQKVS</sequence>
<evidence type="ECO:0000256" key="1">
    <source>
        <dbReference type="ARBA" id="ARBA00022801"/>
    </source>
</evidence>
<keyword evidence="4" id="KW-1185">Reference proteome</keyword>
<dbReference type="PANTHER" id="PTHR22946">
    <property type="entry name" value="DIENELACTONE HYDROLASE DOMAIN-CONTAINING PROTEIN-RELATED"/>
    <property type="match status" value="1"/>
</dbReference>
<gene>
    <name evidence="3" type="ORF">J2739_002986</name>
</gene>
<dbReference type="InterPro" id="IPR029058">
    <property type="entry name" value="AB_hydrolase_fold"/>
</dbReference>
<evidence type="ECO:0000259" key="2">
    <source>
        <dbReference type="Pfam" id="PF02129"/>
    </source>
</evidence>
<organism evidence="3 4">
    <name type="scientific">Variovorax soli</name>
    <dbReference type="NCBI Taxonomy" id="376815"/>
    <lineage>
        <taxon>Bacteria</taxon>
        <taxon>Pseudomonadati</taxon>
        <taxon>Pseudomonadota</taxon>
        <taxon>Betaproteobacteria</taxon>
        <taxon>Burkholderiales</taxon>
        <taxon>Comamonadaceae</taxon>
        <taxon>Variovorax</taxon>
    </lineage>
</organism>